<keyword evidence="5" id="KW-1185">Reference proteome</keyword>
<organism evidence="4 5">
    <name type="scientific">Novosphingobium aquae</name>
    <dbReference type="NCBI Taxonomy" id="3133435"/>
    <lineage>
        <taxon>Bacteria</taxon>
        <taxon>Pseudomonadati</taxon>
        <taxon>Pseudomonadota</taxon>
        <taxon>Alphaproteobacteria</taxon>
        <taxon>Sphingomonadales</taxon>
        <taxon>Sphingomonadaceae</taxon>
        <taxon>Novosphingobium</taxon>
    </lineage>
</organism>
<keyword evidence="1" id="KW-0479">Metal-binding</keyword>
<dbReference type="Gene3D" id="3.20.20.140">
    <property type="entry name" value="Metal-dependent hydrolases"/>
    <property type="match status" value="1"/>
</dbReference>
<sequence length="322" mass="35442">MTSIETARGPVAADQLGKVLIHEHVFLMNMEYTLNYRPDFFTDETLDAAAARLNSIKALGYDTIVDLTVLGLGRHVPSLIAVAERTGVNMILSTGVYTFDAVPGPFEFHGPGLMVDAPEPMVDLFVRDITVGMAGTGVKAGMLKCAIEAAGLRPGVERTMRAVAQAHLATRTPITVHTAPKEHTGLEVQRVLVEEGADLSRVVIGHCGDSADLDYLMRLADRGSLLGMDRFGIDFTLTTQARVDTIAEMVRRGYGDRMALSHDCCIGWSDYFPRFDDYRRAMPNHHLHHIHDDVLPLLREAGVSDRQIEAMFVDNPRRLFAG</sequence>
<dbReference type="SUPFAM" id="SSF51556">
    <property type="entry name" value="Metallo-dependent hydrolases"/>
    <property type="match status" value="1"/>
</dbReference>
<comment type="caution">
    <text evidence="4">The sequence shown here is derived from an EMBL/GenBank/DDBJ whole genome shotgun (WGS) entry which is preliminary data.</text>
</comment>
<name>A0ABU8SFK4_9SPHN</name>
<feature type="modified residue" description="N6-carboxylysine" evidence="3">
    <location>
        <position position="144"/>
    </location>
</feature>
<gene>
    <name evidence="4" type="ORF">WG900_19130</name>
</gene>
<evidence type="ECO:0000313" key="4">
    <source>
        <dbReference type="EMBL" id="MEJ6012023.1"/>
    </source>
</evidence>
<protein>
    <submittedName>
        <fullName evidence="4">Phosphotriesterase-related protein</fullName>
    </submittedName>
</protein>
<dbReference type="PROSITE" id="PS51347">
    <property type="entry name" value="PHOSPHOTRIESTERASE_2"/>
    <property type="match status" value="1"/>
</dbReference>
<accession>A0ABU8SFK4</accession>
<reference evidence="4 5" key="1">
    <citation type="submission" date="2024-03" db="EMBL/GenBank/DDBJ databases">
        <authorList>
            <person name="Jo J.-H."/>
        </authorList>
    </citation>
    <scope>NUCLEOTIDE SEQUENCE [LARGE SCALE GENOMIC DNA]</scope>
    <source>
        <strain evidence="4 5">AS3R-12</strain>
    </source>
</reference>
<dbReference type="InterPro" id="IPR032466">
    <property type="entry name" value="Metal_Hydrolase"/>
</dbReference>
<proteinExistence type="inferred from homology"/>
<evidence type="ECO:0000313" key="5">
    <source>
        <dbReference type="Proteomes" id="UP001379235"/>
    </source>
</evidence>
<dbReference type="PANTHER" id="PTHR10819">
    <property type="entry name" value="PHOSPHOTRIESTERASE-RELATED"/>
    <property type="match status" value="1"/>
</dbReference>
<comment type="similarity">
    <text evidence="3">Belongs to the metallo-dependent hydrolases superfamily. Phosphotriesterase family.</text>
</comment>
<dbReference type="InterPro" id="IPR001559">
    <property type="entry name" value="Phosphotriesterase"/>
</dbReference>
<evidence type="ECO:0000256" key="1">
    <source>
        <dbReference type="ARBA" id="ARBA00022723"/>
    </source>
</evidence>
<dbReference type="EMBL" id="JBBHJY010000012">
    <property type="protein sequence ID" value="MEJ6012023.1"/>
    <property type="molecule type" value="Genomic_DNA"/>
</dbReference>
<dbReference type="RefSeq" id="WP_339969814.1">
    <property type="nucleotide sequence ID" value="NZ_JBBHJY010000012.1"/>
</dbReference>
<dbReference type="Proteomes" id="UP001379235">
    <property type="component" value="Unassembled WGS sequence"/>
</dbReference>
<evidence type="ECO:0000256" key="2">
    <source>
        <dbReference type="ARBA" id="ARBA00022801"/>
    </source>
</evidence>
<dbReference type="PANTHER" id="PTHR10819:SF3">
    <property type="entry name" value="PHOSPHOTRIESTERASE-RELATED PROTEIN"/>
    <property type="match status" value="1"/>
</dbReference>
<evidence type="ECO:0000256" key="3">
    <source>
        <dbReference type="PROSITE-ProRule" id="PRU00679"/>
    </source>
</evidence>
<dbReference type="Pfam" id="PF02126">
    <property type="entry name" value="PTE"/>
    <property type="match status" value="1"/>
</dbReference>
<keyword evidence="2" id="KW-0378">Hydrolase</keyword>